<dbReference type="InterPro" id="IPR001300">
    <property type="entry name" value="Peptidase_C2_calpain_cat"/>
</dbReference>
<keyword evidence="3" id="KW-0479">Metal-binding</keyword>
<keyword evidence="2 9" id="KW-0645">Protease</keyword>
<dbReference type="Pfam" id="PF00648">
    <property type="entry name" value="Peptidase_C2"/>
    <property type="match status" value="1"/>
</dbReference>
<dbReference type="PROSITE" id="PS50222">
    <property type="entry name" value="EF_HAND_2"/>
    <property type="match status" value="1"/>
</dbReference>
<evidence type="ECO:0000256" key="5">
    <source>
        <dbReference type="ARBA" id="ARBA00022801"/>
    </source>
</evidence>
<evidence type="ECO:0000256" key="6">
    <source>
        <dbReference type="ARBA" id="ARBA00022807"/>
    </source>
</evidence>
<feature type="active site" evidence="8 9">
    <location>
        <position position="262"/>
    </location>
</feature>
<accession>A0A671TCU8</accession>
<evidence type="ECO:0000259" key="10">
    <source>
        <dbReference type="PROSITE" id="PS50203"/>
    </source>
</evidence>
<evidence type="ECO:0000313" key="13">
    <source>
        <dbReference type="Proteomes" id="UP000472265"/>
    </source>
</evidence>
<dbReference type="CDD" id="cd00044">
    <property type="entry name" value="CysPc"/>
    <property type="match status" value="1"/>
</dbReference>
<evidence type="ECO:0000256" key="3">
    <source>
        <dbReference type="ARBA" id="ARBA00022723"/>
    </source>
</evidence>
<evidence type="ECO:0000259" key="11">
    <source>
        <dbReference type="PROSITE" id="PS50222"/>
    </source>
</evidence>
<protein>
    <submittedName>
        <fullName evidence="12">Calpain 2, (m/II) large subunit b</fullName>
    </submittedName>
</protein>
<dbReference type="InterPro" id="IPR000169">
    <property type="entry name" value="Pept_cys_AS"/>
</dbReference>
<dbReference type="GO" id="GO:0004198">
    <property type="term" value="F:calcium-dependent cysteine-type endopeptidase activity"/>
    <property type="evidence" value="ECO:0007669"/>
    <property type="project" value="InterPro"/>
</dbReference>
<dbReference type="Proteomes" id="UP000472265">
    <property type="component" value="Chromosome 1"/>
</dbReference>
<dbReference type="Ensembl" id="ENSSAUT00010000100.1">
    <property type="protein sequence ID" value="ENSSAUP00010000098.1"/>
    <property type="gene ID" value="ENSSAUG00010000034.1"/>
</dbReference>
<dbReference type="InterPro" id="IPR011992">
    <property type="entry name" value="EF-hand-dom_pair"/>
</dbReference>
<keyword evidence="7" id="KW-0106">Calcium</keyword>
<feature type="active site" evidence="8 9">
    <location>
        <position position="286"/>
    </location>
</feature>
<dbReference type="InterPro" id="IPR022682">
    <property type="entry name" value="Calpain_domain_III"/>
</dbReference>
<dbReference type="InterPro" id="IPR036213">
    <property type="entry name" value="Calpain_III_sf"/>
</dbReference>
<dbReference type="PROSITE" id="PS00139">
    <property type="entry name" value="THIOL_PROTEASE_CYS"/>
    <property type="match status" value="1"/>
</dbReference>
<keyword evidence="5 9" id="KW-0378">Hydrolase</keyword>
<organism evidence="12 13">
    <name type="scientific">Sparus aurata</name>
    <name type="common">Gilthead sea bream</name>
    <dbReference type="NCBI Taxonomy" id="8175"/>
    <lineage>
        <taxon>Eukaryota</taxon>
        <taxon>Metazoa</taxon>
        <taxon>Chordata</taxon>
        <taxon>Craniata</taxon>
        <taxon>Vertebrata</taxon>
        <taxon>Euteleostomi</taxon>
        <taxon>Actinopterygii</taxon>
        <taxon>Neopterygii</taxon>
        <taxon>Teleostei</taxon>
        <taxon>Neoteleostei</taxon>
        <taxon>Acanthomorphata</taxon>
        <taxon>Eupercaria</taxon>
        <taxon>Spariformes</taxon>
        <taxon>Sparidae</taxon>
        <taxon>Sparus</taxon>
    </lineage>
</organism>
<feature type="domain" description="Calpain catalytic" evidence="10">
    <location>
        <begin position="45"/>
        <end position="320"/>
    </location>
</feature>
<dbReference type="PRINTS" id="PR00704">
    <property type="entry name" value="CALPAIN"/>
</dbReference>
<name>A0A671TCU8_SPAAU</name>
<sequence length="682" mass="76531">MSGVASTLAKKRALAAGFGTNANATRYLNQDFKTLRAQCSSAGKLFCDPTFPAAPEALGFNELGRSSYKVRGVTWKRPTELVSNPEFILGGATRTDICQGALGDCWLLAAIASLTLNEYVMARVVPTDQGFGDDYAGIFHFQFWQFGEWVDVVIDDRLPVKDGELMFVHSAEGREFWSALLEKAYAKVNGCYEALSGGSTTEGFEDFTGGIAENYDLQRPPANLFQIIKKALEAGALLGCSIDITSAADSEAVTRQKLVKGHAYSLTGAVEVNFRGRNERLVRMRNPWGQVEWTGAWKNGWMSFSDFCRHYNRVELCTLTPDTIEDDSVKHWSVSKFDGSWRRGSTAGGCRNHPYTFWMNPQFVIKLDEEDDDPDDGEVGCSFVVGLIQKNRRKLRKQGEDMHTVGFAIYEVRTEDTLGQREVHLDKNYFLTHAQTAKSETFINLREVCSRFKLPPGEYLIVPSTFEPHLNGDFCIRVFSEKQTETHGGAQDHHEQDRLQTYVKAKASAPAHLLTCSLVHLLTCSPITSCLSLTGTDIKTDGFSLETCRVMVNLMDDSGNGKLGLGEFATLWKKVQRYLSIYKKNDSDNSGTMSTPEMRVAFKDAGFSLNNTIYQLLVARYSDPDMTIDFDNFVGCLMRLEMMFRIFKKLDAQDSGSIELDFNQVRTNNTNFIMLNRTRFRL</sequence>
<dbReference type="InterPro" id="IPR022684">
    <property type="entry name" value="Calpain_cysteine_protease"/>
</dbReference>
<evidence type="ECO:0000256" key="2">
    <source>
        <dbReference type="ARBA" id="ARBA00022670"/>
    </source>
</evidence>
<dbReference type="GO" id="GO:0006508">
    <property type="term" value="P:proteolysis"/>
    <property type="evidence" value="ECO:0007669"/>
    <property type="project" value="UniProtKB-KW"/>
</dbReference>
<dbReference type="Pfam" id="PF01067">
    <property type="entry name" value="Calpain_III"/>
    <property type="match status" value="1"/>
</dbReference>
<dbReference type="InterPro" id="IPR022683">
    <property type="entry name" value="Calpain_III"/>
</dbReference>
<dbReference type="Gene3D" id="2.60.120.380">
    <property type="match status" value="1"/>
</dbReference>
<dbReference type="GeneTree" id="ENSGT00940000154784"/>
<dbReference type="AlphaFoldDB" id="A0A671TCU8"/>
<dbReference type="SUPFAM" id="SSF49758">
    <property type="entry name" value="Calpain large subunit, middle domain (domain III)"/>
    <property type="match status" value="1"/>
</dbReference>
<dbReference type="InterPro" id="IPR018247">
    <property type="entry name" value="EF_Hand_1_Ca_BS"/>
</dbReference>
<dbReference type="SMART" id="SM00230">
    <property type="entry name" value="CysPc"/>
    <property type="match status" value="1"/>
</dbReference>
<dbReference type="FunFam" id="2.60.120.380:FF:000001">
    <property type="entry name" value="Calpain-1 catalytic subunit"/>
    <property type="match status" value="1"/>
</dbReference>
<reference evidence="12" key="1">
    <citation type="submission" date="2021-04" db="EMBL/GenBank/DDBJ databases">
        <authorList>
            <consortium name="Wellcome Sanger Institute Data Sharing"/>
        </authorList>
    </citation>
    <scope>NUCLEOTIDE SEQUENCE [LARGE SCALE GENOMIC DNA]</scope>
</reference>
<dbReference type="GO" id="GO:0005737">
    <property type="term" value="C:cytoplasm"/>
    <property type="evidence" value="ECO:0007669"/>
    <property type="project" value="TreeGrafter"/>
</dbReference>
<evidence type="ECO:0000256" key="9">
    <source>
        <dbReference type="PROSITE-ProRule" id="PRU00239"/>
    </source>
</evidence>
<feature type="active site" evidence="8 9">
    <location>
        <position position="105"/>
    </location>
</feature>
<evidence type="ECO:0000256" key="4">
    <source>
        <dbReference type="ARBA" id="ARBA00022737"/>
    </source>
</evidence>
<dbReference type="PROSITE" id="PS50203">
    <property type="entry name" value="CALPAIN_CAT"/>
    <property type="match status" value="1"/>
</dbReference>
<reference evidence="12" key="2">
    <citation type="submission" date="2025-08" db="UniProtKB">
        <authorList>
            <consortium name="Ensembl"/>
        </authorList>
    </citation>
    <scope>IDENTIFICATION</scope>
</reference>
<keyword evidence="4" id="KW-0677">Repeat</keyword>
<dbReference type="Gene3D" id="1.10.238.10">
    <property type="entry name" value="EF-hand"/>
    <property type="match status" value="1"/>
</dbReference>
<gene>
    <name evidence="12" type="primary">LOC115582996</name>
</gene>
<dbReference type="CDD" id="cd00214">
    <property type="entry name" value="Calpain_III"/>
    <property type="match status" value="1"/>
</dbReference>
<evidence type="ECO:0000256" key="7">
    <source>
        <dbReference type="ARBA" id="ARBA00022837"/>
    </source>
</evidence>
<dbReference type="Gene3D" id="3.90.70.10">
    <property type="entry name" value="Cysteine proteinases"/>
    <property type="match status" value="1"/>
</dbReference>
<keyword evidence="6 9" id="KW-0788">Thiol protease</keyword>
<dbReference type="PANTHER" id="PTHR10183">
    <property type="entry name" value="CALPAIN"/>
    <property type="match status" value="1"/>
</dbReference>
<dbReference type="InterPro" id="IPR002048">
    <property type="entry name" value="EF_hand_dom"/>
</dbReference>
<dbReference type="SUPFAM" id="SSF47473">
    <property type="entry name" value="EF-hand"/>
    <property type="match status" value="1"/>
</dbReference>
<dbReference type="InterPro" id="IPR033883">
    <property type="entry name" value="C2_III"/>
</dbReference>
<dbReference type="PROSITE" id="PS00018">
    <property type="entry name" value="EF_HAND_1"/>
    <property type="match status" value="1"/>
</dbReference>
<dbReference type="SMART" id="SM00720">
    <property type="entry name" value="calpain_III"/>
    <property type="match status" value="1"/>
</dbReference>
<dbReference type="PANTHER" id="PTHR10183:SF395">
    <property type="entry name" value="CALPAIN 2, (M_II) LARGE SUBUNIT A-RELATED"/>
    <property type="match status" value="1"/>
</dbReference>
<dbReference type="GO" id="GO:0005509">
    <property type="term" value="F:calcium ion binding"/>
    <property type="evidence" value="ECO:0007669"/>
    <property type="project" value="InterPro"/>
</dbReference>
<proteinExistence type="inferred from homology"/>
<evidence type="ECO:0000313" key="12">
    <source>
        <dbReference type="Ensembl" id="ENSSAUP00010000098.1"/>
    </source>
</evidence>
<feature type="domain" description="EF-hand" evidence="11">
    <location>
        <begin position="573"/>
        <end position="608"/>
    </location>
</feature>
<dbReference type="InterPro" id="IPR038765">
    <property type="entry name" value="Papain-like_cys_pep_sf"/>
</dbReference>
<comment type="similarity">
    <text evidence="1">Belongs to the peptidase C2 family.</text>
</comment>
<keyword evidence="13" id="KW-1185">Reference proteome</keyword>
<evidence type="ECO:0000256" key="1">
    <source>
        <dbReference type="ARBA" id="ARBA00007623"/>
    </source>
</evidence>
<evidence type="ECO:0000256" key="8">
    <source>
        <dbReference type="PIRSR" id="PIRSR622684-1"/>
    </source>
</evidence>
<reference evidence="12" key="3">
    <citation type="submission" date="2025-09" db="UniProtKB">
        <authorList>
            <consortium name="Ensembl"/>
        </authorList>
    </citation>
    <scope>IDENTIFICATION</scope>
</reference>
<dbReference type="SUPFAM" id="SSF54001">
    <property type="entry name" value="Cysteine proteinases"/>
    <property type="match status" value="1"/>
</dbReference>